<protein>
    <submittedName>
        <fullName evidence="1">Uncharacterized protein</fullName>
    </submittedName>
</protein>
<reference evidence="1 2" key="1">
    <citation type="submission" date="2019-10" db="EMBL/GenBank/DDBJ databases">
        <authorList>
            <consortium name="Melissa Lawson"/>
            <person name="O'neill I."/>
        </authorList>
    </citation>
    <scope>NUCLEOTIDE SEQUENCE [LARGE SCALE GENOMIC DNA]</scope>
    <source>
        <strain evidence="1">LH_23</strain>
    </source>
</reference>
<evidence type="ECO:0000313" key="2">
    <source>
        <dbReference type="Proteomes" id="UP000494246"/>
    </source>
</evidence>
<proteinExistence type="predicted"/>
<dbReference type="EMBL" id="CABWKH010000023">
    <property type="protein sequence ID" value="VWQ36680.1"/>
    <property type="molecule type" value="Genomic_DNA"/>
</dbReference>
<dbReference type="RefSeq" id="WP_174773057.1">
    <property type="nucleotide sequence ID" value="NZ_CABWKH010000023.1"/>
</dbReference>
<name>A0A8U0LGN0_BIFLI</name>
<evidence type="ECO:0000313" key="1">
    <source>
        <dbReference type="EMBL" id="VWQ36680.1"/>
    </source>
</evidence>
<dbReference type="AlphaFoldDB" id="A0A8U0LGN0"/>
<dbReference type="Proteomes" id="UP000494246">
    <property type="component" value="Unassembled WGS sequence"/>
</dbReference>
<sequence length="195" mass="20991">MAKLAPLISDDFDASELRPDQLKTLLAQTDALIAGFTEIGKRLRAQIEDDMDVNNRSDSININGLHVADITLRMGGKGKSKCVDQQAYVDWLLANGKEDMTETVTVPVKAALEASYIDNLVSLEFADADTGEVTKPVGEYPAGCELGKGSAGGISVSYVKDVYQELLATLKPSNMMGLLTSGHVEEEPEAGEPEW</sequence>
<gene>
    <name evidence="1" type="ORF">BIFLH23_01570</name>
</gene>
<organism evidence="1 2">
    <name type="scientific">Bifidobacterium longum subsp. infantis</name>
    <dbReference type="NCBI Taxonomy" id="1682"/>
    <lineage>
        <taxon>Bacteria</taxon>
        <taxon>Bacillati</taxon>
        <taxon>Actinomycetota</taxon>
        <taxon>Actinomycetes</taxon>
        <taxon>Bifidobacteriales</taxon>
        <taxon>Bifidobacteriaceae</taxon>
        <taxon>Bifidobacterium</taxon>
    </lineage>
</organism>
<comment type="caution">
    <text evidence="1">The sequence shown here is derived from an EMBL/GenBank/DDBJ whole genome shotgun (WGS) entry which is preliminary data.</text>
</comment>
<accession>A0A8U0LGN0</accession>